<keyword evidence="3" id="KW-1185">Reference proteome</keyword>
<accession>A0ABZ1EAQ4</accession>
<organism evidence="2 3">
    <name type="scientific">Micromonospora peucetia</name>
    <dbReference type="NCBI Taxonomy" id="47871"/>
    <lineage>
        <taxon>Bacteria</taxon>
        <taxon>Bacillati</taxon>
        <taxon>Actinomycetota</taxon>
        <taxon>Actinomycetes</taxon>
        <taxon>Micromonosporales</taxon>
        <taxon>Micromonosporaceae</taxon>
        <taxon>Micromonospora</taxon>
    </lineage>
</organism>
<reference evidence="2 3" key="1">
    <citation type="submission" date="2022-10" db="EMBL/GenBank/DDBJ databases">
        <title>The complete genomes of actinobacterial strains from the NBC collection.</title>
        <authorList>
            <person name="Joergensen T.S."/>
            <person name="Alvarez Arevalo M."/>
            <person name="Sterndorff E.B."/>
            <person name="Faurdal D."/>
            <person name="Vuksanovic O."/>
            <person name="Mourched A.-S."/>
            <person name="Charusanti P."/>
            <person name="Shaw S."/>
            <person name="Blin K."/>
            <person name="Weber T."/>
        </authorList>
    </citation>
    <scope>NUCLEOTIDE SEQUENCE [LARGE SCALE GENOMIC DNA]</scope>
    <source>
        <strain evidence="2 3">NBC 01809</strain>
    </source>
</reference>
<dbReference type="RefSeq" id="WP_326563867.1">
    <property type="nucleotide sequence ID" value="NZ_CP109071.1"/>
</dbReference>
<feature type="domain" description="Protein NO VEIN C-terminal" evidence="1">
    <location>
        <begin position="70"/>
        <end position="156"/>
    </location>
</feature>
<dbReference type="Pfam" id="PF13020">
    <property type="entry name" value="NOV_C"/>
    <property type="match status" value="1"/>
</dbReference>
<dbReference type="EMBL" id="CP109071">
    <property type="protein sequence ID" value="WSA31577.1"/>
    <property type="molecule type" value="Genomic_DNA"/>
</dbReference>
<gene>
    <name evidence="2" type="ORF">OIE14_26160</name>
</gene>
<evidence type="ECO:0000259" key="1">
    <source>
        <dbReference type="Pfam" id="PF13020"/>
    </source>
</evidence>
<name>A0ABZ1EAQ4_9ACTN</name>
<evidence type="ECO:0000313" key="2">
    <source>
        <dbReference type="EMBL" id="WSA31577.1"/>
    </source>
</evidence>
<evidence type="ECO:0000313" key="3">
    <source>
        <dbReference type="Proteomes" id="UP001334804"/>
    </source>
</evidence>
<dbReference type="Proteomes" id="UP001334804">
    <property type="component" value="Chromosome"/>
</dbReference>
<proteinExistence type="predicted"/>
<sequence length="182" mass="19686">MLSPVPRHVLKADSRLSGMEIFRQPQMGNPLFVTKEELAALDEHLPPQPVKVTVTAFGAGFGNPVTNAHVEAAAMEAVTRDYEDRGWVVKDVSKANLGWDLICTSPDGDVEKVEVKGVSGLRPIILLTPNEERAARVESGWRLAVVTKALTDPELLNVGAETARSSCRPFMFKVDLQGAPGA</sequence>
<dbReference type="InterPro" id="IPR024975">
    <property type="entry name" value="NOV_C"/>
</dbReference>
<protein>
    <submittedName>
        <fullName evidence="2">DUF3883 domain-containing protein</fullName>
    </submittedName>
</protein>